<accession>W3X0Y9</accession>
<feature type="region of interest" description="Disordered" evidence="1">
    <location>
        <begin position="263"/>
        <end position="360"/>
    </location>
</feature>
<dbReference type="HOGENOM" id="CLU_031222_2_0_1"/>
<feature type="transmembrane region" description="Helical" evidence="2">
    <location>
        <begin position="233"/>
        <end position="255"/>
    </location>
</feature>
<feature type="compositionally biased region" description="Low complexity" evidence="1">
    <location>
        <begin position="392"/>
        <end position="404"/>
    </location>
</feature>
<dbReference type="InParanoid" id="W3X0Y9"/>
<gene>
    <name evidence="4" type="ORF">PFICI_09631</name>
</gene>
<name>W3X0Y9_PESFW</name>
<dbReference type="AlphaFoldDB" id="W3X0Y9"/>
<keyword evidence="3" id="KW-0732">Signal</keyword>
<dbReference type="RefSeq" id="XP_007836403.1">
    <property type="nucleotide sequence ID" value="XM_007838212.1"/>
</dbReference>
<dbReference type="OrthoDB" id="5426678at2759"/>
<evidence type="ECO:0000256" key="2">
    <source>
        <dbReference type="SAM" id="Phobius"/>
    </source>
</evidence>
<organism evidence="4 5">
    <name type="scientific">Pestalotiopsis fici (strain W106-1 / CGMCC3.15140)</name>
    <dbReference type="NCBI Taxonomy" id="1229662"/>
    <lineage>
        <taxon>Eukaryota</taxon>
        <taxon>Fungi</taxon>
        <taxon>Dikarya</taxon>
        <taxon>Ascomycota</taxon>
        <taxon>Pezizomycotina</taxon>
        <taxon>Sordariomycetes</taxon>
        <taxon>Xylariomycetidae</taxon>
        <taxon>Amphisphaeriales</taxon>
        <taxon>Sporocadaceae</taxon>
        <taxon>Pestalotiopsis</taxon>
    </lineage>
</organism>
<evidence type="ECO:0000256" key="3">
    <source>
        <dbReference type="SAM" id="SignalP"/>
    </source>
</evidence>
<dbReference type="eggNOG" id="ENOG502SYM1">
    <property type="taxonomic scope" value="Eukaryota"/>
</dbReference>
<proteinExistence type="predicted"/>
<feature type="compositionally biased region" description="Polar residues" evidence="1">
    <location>
        <begin position="319"/>
        <end position="336"/>
    </location>
</feature>
<evidence type="ECO:0000313" key="4">
    <source>
        <dbReference type="EMBL" id="ETS79778.1"/>
    </source>
</evidence>
<keyword evidence="2" id="KW-0472">Membrane</keyword>
<reference evidence="5" key="1">
    <citation type="journal article" date="2015" name="BMC Genomics">
        <title>Genomic and transcriptomic analysis of the endophytic fungus Pestalotiopsis fici reveals its lifestyle and high potential for synthesis of natural products.</title>
        <authorList>
            <person name="Wang X."/>
            <person name="Zhang X."/>
            <person name="Liu L."/>
            <person name="Xiang M."/>
            <person name="Wang W."/>
            <person name="Sun X."/>
            <person name="Che Y."/>
            <person name="Guo L."/>
            <person name="Liu G."/>
            <person name="Guo L."/>
            <person name="Wang C."/>
            <person name="Yin W.B."/>
            <person name="Stadler M."/>
            <person name="Zhang X."/>
            <person name="Liu X."/>
        </authorList>
    </citation>
    <scope>NUCLEOTIDE SEQUENCE [LARGE SCALE GENOMIC DNA]</scope>
    <source>
        <strain evidence="5">W106-1 / CGMCC3.15140</strain>
    </source>
</reference>
<keyword evidence="2" id="KW-1133">Transmembrane helix</keyword>
<keyword evidence="2" id="KW-0812">Transmembrane</keyword>
<feature type="region of interest" description="Disordered" evidence="1">
    <location>
        <begin position="381"/>
        <end position="409"/>
    </location>
</feature>
<feature type="region of interest" description="Disordered" evidence="1">
    <location>
        <begin position="472"/>
        <end position="513"/>
    </location>
</feature>
<dbReference type="GeneID" id="19274644"/>
<evidence type="ECO:0000256" key="1">
    <source>
        <dbReference type="SAM" id="MobiDB-lite"/>
    </source>
</evidence>
<evidence type="ECO:0000313" key="5">
    <source>
        <dbReference type="Proteomes" id="UP000030651"/>
    </source>
</evidence>
<feature type="chain" id="PRO_5004834180" description="LPXTG-domain-containing protein" evidence="3">
    <location>
        <begin position="22"/>
        <end position="513"/>
    </location>
</feature>
<feature type="compositionally biased region" description="Polar residues" evidence="1">
    <location>
        <begin position="283"/>
        <end position="308"/>
    </location>
</feature>
<dbReference type="Proteomes" id="UP000030651">
    <property type="component" value="Unassembled WGS sequence"/>
</dbReference>
<dbReference type="KEGG" id="pfy:PFICI_09631"/>
<keyword evidence="5" id="KW-1185">Reference proteome</keyword>
<sequence length="513" mass="54359">MASSILIFILIFSIYPRRASSLQVTPNSPCSSLCIDSNDLDISDPNSSNTANGDITCYDKDFNATATGRKFQSCMTCLQDSTFSQGQETDQAWFLYNLRYTLDYCIFGFPNATNIASTPCSTSTACGELEGALTDDDLDATNLQAYGYCSADGGALTDSAVAQCKACVAASDGQDYMANFLVALEAACQQKPAAGTLVGLDGTVFSTTEISIKDPSASGDDSDSQSALSTPTIVGIAIGVVAVLLAVAGFLFVRLRKRRNRRVRLGGPSTTSSAKRGKHRPASSLSFRCQTHLSPRSPTFFSGPSETAGQDEKRFASPIHTTNPNTFASETTSSKWSGWEPKPAAESGHGSRRTGPSLPLYNITTAAPTVPSGVYYSTSPKSKSFSPIDDMTTPASTTSTKSTSQLLPLRPYNPAEYGISAPQMGTVPETTYPSPISGSTASPLISRAWDQRNPVWDSPLPARSTSKSAIAKVNVLGGSKGRRMGSGTGSPIESREINTKFPAPPSPKRFGRE</sequence>
<evidence type="ECO:0008006" key="6">
    <source>
        <dbReference type="Google" id="ProtNLM"/>
    </source>
</evidence>
<dbReference type="OMA" id="EHYYLAN"/>
<protein>
    <recommendedName>
        <fullName evidence="6">LPXTG-domain-containing protein</fullName>
    </recommendedName>
</protein>
<feature type="signal peptide" evidence="3">
    <location>
        <begin position="1"/>
        <end position="21"/>
    </location>
</feature>
<dbReference type="EMBL" id="KI912114">
    <property type="protein sequence ID" value="ETS79778.1"/>
    <property type="molecule type" value="Genomic_DNA"/>
</dbReference>